<dbReference type="AlphaFoldDB" id="A0A931N117"/>
<keyword evidence="1" id="KW-0805">Transcription regulation</keyword>
<dbReference type="RefSeq" id="WP_196147899.1">
    <property type="nucleotide sequence ID" value="NZ_JADMLG010000002.1"/>
</dbReference>
<comment type="caution">
    <text evidence="4">The sequence shown here is derived from an EMBL/GenBank/DDBJ whole genome shotgun (WGS) entry which is preliminary data.</text>
</comment>
<organism evidence="4 5">
    <name type="scientific">Nocardia bovistercoris</name>
    <dbReference type="NCBI Taxonomy" id="2785916"/>
    <lineage>
        <taxon>Bacteria</taxon>
        <taxon>Bacillati</taxon>
        <taxon>Actinomycetota</taxon>
        <taxon>Actinomycetes</taxon>
        <taxon>Mycobacteriales</taxon>
        <taxon>Nocardiaceae</taxon>
        <taxon>Nocardia</taxon>
    </lineage>
</organism>
<evidence type="ECO:0000256" key="1">
    <source>
        <dbReference type="ARBA" id="ARBA00023015"/>
    </source>
</evidence>
<dbReference type="InterPro" id="IPR036271">
    <property type="entry name" value="Tet_transcr_reg_TetR-rel_C_sf"/>
</dbReference>
<gene>
    <name evidence="4" type="ORF">IT779_04420</name>
</gene>
<evidence type="ECO:0000313" key="5">
    <source>
        <dbReference type="Proteomes" id="UP000655751"/>
    </source>
</evidence>
<sequence>MGGNSGHRGISCGIGLEDLLTALITASFHALAETVGRAFDDSDGREPVDRLLACARAYRAWAVANPRRFNLIWTDQVLGYAAPPGGPTVTAERAVYRPFLLAIGQAQGKGDRLVDFAALPTEDRHRLLGLFATMHGLVSLEINSHLAPGSIDGEALLIDQMTHASRHLLSPQD</sequence>
<proteinExistence type="predicted"/>
<dbReference type="SUPFAM" id="SSF48498">
    <property type="entry name" value="Tetracyclin repressor-like, C-terminal domain"/>
    <property type="match status" value="1"/>
</dbReference>
<dbReference type="InterPro" id="IPR025996">
    <property type="entry name" value="MT1864/Rv1816-like_C"/>
</dbReference>
<dbReference type="Pfam" id="PF13305">
    <property type="entry name" value="TetR_C_33"/>
    <property type="match status" value="1"/>
</dbReference>
<protein>
    <submittedName>
        <fullName evidence="4">WHG domain-containing protein</fullName>
    </submittedName>
</protein>
<reference evidence="4" key="1">
    <citation type="submission" date="2020-11" db="EMBL/GenBank/DDBJ databases">
        <title>Nocardia NEAU-351.nov., a novel actinomycete isolated from the cow dung.</title>
        <authorList>
            <person name="Zhang X."/>
        </authorList>
    </citation>
    <scope>NUCLEOTIDE SEQUENCE</scope>
    <source>
        <strain evidence="4">NEAU-351</strain>
    </source>
</reference>
<keyword evidence="5" id="KW-1185">Reference proteome</keyword>
<evidence type="ECO:0000256" key="2">
    <source>
        <dbReference type="ARBA" id="ARBA00023163"/>
    </source>
</evidence>
<evidence type="ECO:0000313" key="4">
    <source>
        <dbReference type="EMBL" id="MBH0775534.1"/>
    </source>
</evidence>
<name>A0A931N117_9NOCA</name>
<accession>A0A931N117</accession>
<dbReference type="Proteomes" id="UP000655751">
    <property type="component" value="Unassembled WGS sequence"/>
</dbReference>
<evidence type="ECO:0000259" key="3">
    <source>
        <dbReference type="Pfam" id="PF13305"/>
    </source>
</evidence>
<feature type="domain" description="HTH-type transcriptional regulator MT1864/Rv1816-like C-terminal" evidence="3">
    <location>
        <begin position="51"/>
        <end position="157"/>
    </location>
</feature>
<dbReference type="EMBL" id="JADMLG010000002">
    <property type="protein sequence ID" value="MBH0775534.1"/>
    <property type="molecule type" value="Genomic_DNA"/>
</dbReference>
<dbReference type="Gene3D" id="1.10.357.10">
    <property type="entry name" value="Tetracycline Repressor, domain 2"/>
    <property type="match status" value="1"/>
</dbReference>
<keyword evidence="2" id="KW-0804">Transcription</keyword>